<name>A0ABD1F6W8_HYPHA</name>
<protein>
    <recommendedName>
        <fullName evidence="2">Myb/SANT-like DNA-binding domain-containing protein</fullName>
    </recommendedName>
</protein>
<feature type="region of interest" description="Disordered" evidence="1">
    <location>
        <begin position="176"/>
        <end position="209"/>
    </location>
</feature>
<evidence type="ECO:0000313" key="4">
    <source>
        <dbReference type="Proteomes" id="UP001566132"/>
    </source>
</evidence>
<evidence type="ECO:0000256" key="1">
    <source>
        <dbReference type="SAM" id="MobiDB-lite"/>
    </source>
</evidence>
<organism evidence="3 4">
    <name type="scientific">Hypothenemus hampei</name>
    <name type="common">Coffee berry borer</name>
    <dbReference type="NCBI Taxonomy" id="57062"/>
    <lineage>
        <taxon>Eukaryota</taxon>
        <taxon>Metazoa</taxon>
        <taxon>Ecdysozoa</taxon>
        <taxon>Arthropoda</taxon>
        <taxon>Hexapoda</taxon>
        <taxon>Insecta</taxon>
        <taxon>Pterygota</taxon>
        <taxon>Neoptera</taxon>
        <taxon>Endopterygota</taxon>
        <taxon>Coleoptera</taxon>
        <taxon>Polyphaga</taxon>
        <taxon>Cucujiformia</taxon>
        <taxon>Curculionidae</taxon>
        <taxon>Scolytinae</taxon>
        <taxon>Hypothenemus</taxon>
    </lineage>
</organism>
<feature type="compositionally biased region" description="Low complexity" evidence="1">
    <location>
        <begin position="181"/>
        <end position="194"/>
    </location>
</feature>
<comment type="caution">
    <text evidence="3">The sequence shown here is derived from an EMBL/GenBank/DDBJ whole genome shotgun (WGS) entry which is preliminary data.</text>
</comment>
<gene>
    <name evidence="3" type="ORF">ABEB36_002751</name>
</gene>
<feature type="domain" description="Myb/SANT-like DNA-binding" evidence="2">
    <location>
        <begin position="69"/>
        <end position="159"/>
    </location>
</feature>
<dbReference type="EMBL" id="JBDJPC010000002">
    <property type="protein sequence ID" value="KAL1513330.1"/>
    <property type="molecule type" value="Genomic_DNA"/>
</dbReference>
<reference evidence="3 4" key="1">
    <citation type="submission" date="2024-05" db="EMBL/GenBank/DDBJ databases">
        <title>Genetic variation in Jamaican populations of the coffee berry borer (Hypothenemus hampei).</title>
        <authorList>
            <person name="Errbii M."/>
            <person name="Myrie A."/>
        </authorList>
    </citation>
    <scope>NUCLEOTIDE SEQUENCE [LARGE SCALE GENOMIC DNA]</scope>
    <source>
        <strain evidence="3">JA-Hopewell-2020-01-JO</strain>
        <tissue evidence="3">Whole body</tissue>
    </source>
</reference>
<dbReference type="Proteomes" id="UP001566132">
    <property type="component" value="Unassembled WGS sequence"/>
</dbReference>
<accession>A0ABD1F6W8</accession>
<feature type="compositionally biased region" description="Polar residues" evidence="1">
    <location>
        <begin position="195"/>
        <end position="209"/>
    </location>
</feature>
<proteinExistence type="predicted"/>
<sequence length="298" mass="34548">MEKEELVEISLNYKGEDYLLVVPLSEAQVLLNDEEAATKRLEEILRIESNKENVDQENLQSQLDLLTSKEATLCFLSLRKKYQDKFNDKKTLKTSLWQKIACELNSNGFNVPTGREGAEKCRQKFANLQRSYVSFIENMKRTGSGKRDPPPFFNEINEILGYKDKLHPPYLEDSLDESVMTSSSSSGEPPTTSTKNTIRNRFSTTNTSVRPTTNFSKVIELLKNQHEEIRQDKEKHMKILECAMNTQNEQRERFLELLEKNLGKKRGVAEVRIHRTNVLQNIYRLLNRSQTYSMSTNK</sequence>
<dbReference type="AlphaFoldDB" id="A0ABD1F6W8"/>
<dbReference type="Gene3D" id="1.10.10.60">
    <property type="entry name" value="Homeodomain-like"/>
    <property type="match status" value="1"/>
</dbReference>
<dbReference type="InterPro" id="IPR044822">
    <property type="entry name" value="Myb_DNA-bind_4"/>
</dbReference>
<dbReference type="Pfam" id="PF13837">
    <property type="entry name" value="Myb_DNA-bind_4"/>
    <property type="match status" value="1"/>
</dbReference>
<evidence type="ECO:0000259" key="2">
    <source>
        <dbReference type="Pfam" id="PF13837"/>
    </source>
</evidence>
<evidence type="ECO:0000313" key="3">
    <source>
        <dbReference type="EMBL" id="KAL1513330.1"/>
    </source>
</evidence>
<keyword evidence="4" id="KW-1185">Reference proteome</keyword>